<keyword evidence="4" id="KW-1185">Reference proteome</keyword>
<feature type="region of interest" description="Disordered" evidence="1">
    <location>
        <begin position="282"/>
        <end position="305"/>
    </location>
</feature>
<dbReference type="SMART" id="SM00341">
    <property type="entry name" value="HRDC"/>
    <property type="match status" value="2"/>
</dbReference>
<dbReference type="RefSeq" id="WP_141199915.1">
    <property type="nucleotide sequence ID" value="NZ_CP041186.1"/>
</dbReference>
<accession>A0A5B8YA29</accession>
<dbReference type="GO" id="GO:0008408">
    <property type="term" value="F:3'-5' exonuclease activity"/>
    <property type="evidence" value="ECO:0007669"/>
    <property type="project" value="InterPro"/>
</dbReference>
<dbReference type="InterPro" id="IPR036397">
    <property type="entry name" value="RNaseH_sf"/>
</dbReference>
<evidence type="ECO:0000256" key="1">
    <source>
        <dbReference type="SAM" id="MobiDB-lite"/>
    </source>
</evidence>
<dbReference type="InterPro" id="IPR010997">
    <property type="entry name" value="HRDC-like_sf"/>
</dbReference>
<dbReference type="SUPFAM" id="SSF53098">
    <property type="entry name" value="Ribonuclease H-like"/>
    <property type="match status" value="1"/>
</dbReference>
<proteinExistence type="predicted"/>
<organism evidence="3 4">
    <name type="scientific">Persicimonas caeni</name>
    <dbReference type="NCBI Taxonomy" id="2292766"/>
    <lineage>
        <taxon>Bacteria</taxon>
        <taxon>Deltaproteobacteria</taxon>
        <taxon>Bradymonadales</taxon>
        <taxon>Bradymonadaceae</taxon>
        <taxon>Persicimonas</taxon>
    </lineage>
</organism>
<dbReference type="CDD" id="cd06142">
    <property type="entry name" value="RNaseD_exo"/>
    <property type="match status" value="1"/>
</dbReference>
<dbReference type="Pfam" id="PF00570">
    <property type="entry name" value="HRDC"/>
    <property type="match status" value="2"/>
</dbReference>
<dbReference type="AlphaFoldDB" id="A0A4Y6PZ60"/>
<evidence type="ECO:0000259" key="2">
    <source>
        <dbReference type="PROSITE" id="PS50967"/>
    </source>
</evidence>
<reference evidence="3 4" key="1">
    <citation type="submission" date="2019-06" db="EMBL/GenBank/DDBJ databases">
        <title>Persicimonas caeni gen. nov., sp. nov., a predatory bacterium isolated from solar saltern.</title>
        <authorList>
            <person name="Wang S."/>
        </authorList>
    </citation>
    <scope>NUCLEOTIDE SEQUENCE [LARGE SCALE GENOMIC DNA]</scope>
    <source>
        <strain evidence="3 4">YN101</strain>
    </source>
</reference>
<dbReference type="PROSITE" id="PS50967">
    <property type="entry name" value="HRDC"/>
    <property type="match status" value="2"/>
</dbReference>
<name>A0A4Y6PZ60_PERCE</name>
<dbReference type="GO" id="GO:0003676">
    <property type="term" value="F:nucleic acid binding"/>
    <property type="evidence" value="ECO:0007669"/>
    <property type="project" value="InterPro"/>
</dbReference>
<dbReference type="Pfam" id="PF01612">
    <property type="entry name" value="DNA_pol_A_exo1"/>
    <property type="match status" value="1"/>
</dbReference>
<dbReference type="InterPro" id="IPR051086">
    <property type="entry name" value="RNase_D-like"/>
</dbReference>
<dbReference type="SMART" id="SM00474">
    <property type="entry name" value="35EXOc"/>
    <property type="match status" value="1"/>
</dbReference>
<dbReference type="OrthoDB" id="144122at2"/>
<dbReference type="GO" id="GO:0006139">
    <property type="term" value="P:nucleobase-containing compound metabolic process"/>
    <property type="evidence" value="ECO:0007669"/>
    <property type="project" value="InterPro"/>
</dbReference>
<dbReference type="PANTHER" id="PTHR47649:SF1">
    <property type="entry name" value="RIBONUCLEASE D"/>
    <property type="match status" value="1"/>
</dbReference>
<dbReference type="InterPro" id="IPR002121">
    <property type="entry name" value="HRDC_dom"/>
</dbReference>
<sequence length="377" mass="43386">MRTLWIDQPEQLRDFCAQIEGDVIAFDTESDHFHAYQAQVCLIQVGSRESSALIDPLALDADELEPLFELLRDPSVVTILHAGRNDILEMDRDYGVIISNLFDTQIAAKFLGYERNSLSWLQEEIIGDKPGQYSTFDWTTRPIPPKAREYAAADVADLFALRDRFLPELEAALWLEPFHQQCAYVTSITKYEPSPFDEEGWRKIDRRKNLDGEQRACLRELYVLRHEICTEENRAALHIFPDAALRKIFRDRPQTIADLEAIRRLPDETIEAHGERILEALERSQHCEPPPERPPRKSRPRLSNAHRSRYSALKDWRNETSESLDLAGEFIATNATLFDVAEDPPTCVEGLDAFAGILPWHREMFGEEILEVIERAS</sequence>
<evidence type="ECO:0000313" key="3">
    <source>
        <dbReference type="EMBL" id="QDG53459.1"/>
    </source>
</evidence>
<dbReference type="GO" id="GO:0000166">
    <property type="term" value="F:nucleotide binding"/>
    <property type="evidence" value="ECO:0007669"/>
    <property type="project" value="InterPro"/>
</dbReference>
<evidence type="ECO:0000313" key="4">
    <source>
        <dbReference type="Proteomes" id="UP000315995"/>
    </source>
</evidence>
<feature type="domain" description="HRDC" evidence="2">
    <location>
        <begin position="211"/>
        <end position="291"/>
    </location>
</feature>
<dbReference type="Proteomes" id="UP000315995">
    <property type="component" value="Chromosome"/>
</dbReference>
<feature type="compositionally biased region" description="Basic residues" evidence="1">
    <location>
        <begin position="296"/>
        <end position="305"/>
    </location>
</feature>
<protein>
    <recommendedName>
        <fullName evidence="2">HRDC domain-containing protein</fullName>
    </recommendedName>
</protein>
<accession>A0A4Y6PZ60</accession>
<dbReference type="InterPro" id="IPR012337">
    <property type="entry name" value="RNaseH-like_sf"/>
</dbReference>
<dbReference type="EMBL" id="CP041186">
    <property type="protein sequence ID" value="QDG53459.1"/>
    <property type="molecule type" value="Genomic_DNA"/>
</dbReference>
<feature type="compositionally biased region" description="Basic and acidic residues" evidence="1">
    <location>
        <begin position="282"/>
        <end position="295"/>
    </location>
</feature>
<gene>
    <name evidence="3" type="ORF">FIV42_22750</name>
</gene>
<feature type="domain" description="HRDC" evidence="2">
    <location>
        <begin position="303"/>
        <end position="377"/>
    </location>
</feature>
<dbReference type="Gene3D" id="3.30.420.10">
    <property type="entry name" value="Ribonuclease H-like superfamily/Ribonuclease H"/>
    <property type="match status" value="1"/>
</dbReference>
<dbReference type="InterPro" id="IPR002562">
    <property type="entry name" value="3'-5'_exonuclease_dom"/>
</dbReference>
<dbReference type="PANTHER" id="PTHR47649">
    <property type="entry name" value="RIBONUCLEASE D"/>
    <property type="match status" value="1"/>
</dbReference>
<dbReference type="InterPro" id="IPR044876">
    <property type="entry name" value="HRDC_dom_sf"/>
</dbReference>
<dbReference type="SUPFAM" id="SSF47819">
    <property type="entry name" value="HRDC-like"/>
    <property type="match status" value="2"/>
</dbReference>
<dbReference type="Gene3D" id="1.10.150.80">
    <property type="entry name" value="HRDC domain"/>
    <property type="match status" value="2"/>
</dbReference>